<dbReference type="EMBL" id="OX365700">
    <property type="protein sequence ID" value="CAI4030791.1"/>
    <property type="molecule type" value="Genomic_DNA"/>
</dbReference>
<proteinExistence type="predicted"/>
<reference evidence="1" key="1">
    <citation type="submission" date="2022-10" db="EMBL/GenBank/DDBJ databases">
        <authorList>
            <person name="Koch H."/>
        </authorList>
    </citation>
    <scope>NUCLEOTIDE SEQUENCE</scope>
    <source>
        <strain evidence="1">DNF</strain>
    </source>
</reference>
<evidence type="ECO:0000313" key="1">
    <source>
        <dbReference type="EMBL" id="CAI4030791.1"/>
    </source>
</evidence>
<gene>
    <name evidence="1" type="ORF">DNFV4_01221</name>
</gene>
<dbReference type="AlphaFoldDB" id="A0AA86MXC6"/>
<evidence type="ECO:0000313" key="2">
    <source>
        <dbReference type="Proteomes" id="UP001179121"/>
    </source>
</evidence>
<organism evidence="1 2">
    <name type="scientific">Nitrospira tepida</name>
    <dbReference type="NCBI Taxonomy" id="2973512"/>
    <lineage>
        <taxon>Bacteria</taxon>
        <taxon>Pseudomonadati</taxon>
        <taxon>Nitrospirota</taxon>
        <taxon>Nitrospiria</taxon>
        <taxon>Nitrospirales</taxon>
        <taxon>Nitrospiraceae</taxon>
        <taxon>Nitrospira</taxon>
    </lineage>
</organism>
<dbReference type="Proteomes" id="UP001179121">
    <property type="component" value="Chromosome"/>
</dbReference>
<accession>A0AA86MXC6</accession>
<keyword evidence="2" id="KW-1185">Reference proteome</keyword>
<protein>
    <submittedName>
        <fullName evidence="1">Uncharacterized protein</fullName>
    </submittedName>
</protein>
<name>A0AA86MXC6_9BACT</name>
<dbReference type="KEGG" id="nti:DNFV4_01221"/>
<sequence length="242" mass="26861">MSLAVQVFVIPHRARMIALQVLPDIEFANRLIKNYVALFSLPVRAGGPGQDSAVGRNVIDQAPRQGMRYRAGILGFLFFMSLAGLGGCHSSWRFASSHLQLGNAQFMEAWRTYSHCRSSLEPDEIRADLRHLTDLAEAETMQHHAPRLLPAAIRSLMATLPSRLAVDPQSMVAACALHGGHVAQWAGRSDLSEELFGSVARTQHEPGAAYYAVEARRRLTHMKEERPVLWQRMQAPIPTSSE</sequence>